<evidence type="ECO:0000256" key="1">
    <source>
        <dbReference type="ARBA" id="ARBA00008059"/>
    </source>
</evidence>
<dbReference type="OrthoDB" id="8150723at2"/>
<dbReference type="Pfam" id="PF01695">
    <property type="entry name" value="IstB_IS21"/>
    <property type="match status" value="1"/>
</dbReference>
<comment type="caution">
    <text evidence="5">The sequence shown here is derived from an EMBL/GenBank/DDBJ whole genome shotgun (WGS) entry which is preliminary data.</text>
</comment>
<dbReference type="EMBL" id="NIOF01000003">
    <property type="protein sequence ID" value="OWQ91174.1"/>
    <property type="molecule type" value="Genomic_DNA"/>
</dbReference>
<evidence type="ECO:0000256" key="2">
    <source>
        <dbReference type="ARBA" id="ARBA00022741"/>
    </source>
</evidence>
<name>A0A246JET7_9BURK</name>
<evidence type="ECO:0000313" key="6">
    <source>
        <dbReference type="Proteomes" id="UP000197468"/>
    </source>
</evidence>
<dbReference type="Proteomes" id="UP000197468">
    <property type="component" value="Unassembled WGS sequence"/>
</dbReference>
<dbReference type="SUPFAM" id="SSF52540">
    <property type="entry name" value="P-loop containing nucleoside triphosphate hydrolases"/>
    <property type="match status" value="1"/>
</dbReference>
<dbReference type="NCBIfam" id="NF038214">
    <property type="entry name" value="IS21_help_AAA"/>
    <property type="match status" value="1"/>
</dbReference>
<dbReference type="GO" id="GO:0006260">
    <property type="term" value="P:DNA replication"/>
    <property type="evidence" value="ECO:0007669"/>
    <property type="project" value="TreeGrafter"/>
</dbReference>
<evidence type="ECO:0000313" key="5">
    <source>
        <dbReference type="EMBL" id="OWQ91174.1"/>
    </source>
</evidence>
<dbReference type="InterPro" id="IPR003593">
    <property type="entry name" value="AAA+_ATPase"/>
</dbReference>
<evidence type="ECO:0000259" key="4">
    <source>
        <dbReference type="SMART" id="SM00382"/>
    </source>
</evidence>
<dbReference type="GO" id="GO:0005524">
    <property type="term" value="F:ATP binding"/>
    <property type="evidence" value="ECO:0007669"/>
    <property type="project" value="UniProtKB-KW"/>
</dbReference>
<comment type="similarity">
    <text evidence="1">Belongs to the IS21/IS1162 putative ATP-binding protein family.</text>
</comment>
<feature type="domain" description="AAA+ ATPase" evidence="4">
    <location>
        <begin position="98"/>
        <end position="229"/>
    </location>
</feature>
<gene>
    <name evidence="5" type="ORF">CDN99_08270</name>
</gene>
<dbReference type="CDD" id="cd00009">
    <property type="entry name" value="AAA"/>
    <property type="match status" value="1"/>
</dbReference>
<dbReference type="AlphaFoldDB" id="A0A246JET7"/>
<dbReference type="InterPro" id="IPR028350">
    <property type="entry name" value="DNAC/IstB-like"/>
</dbReference>
<keyword evidence="2" id="KW-0547">Nucleotide-binding</keyword>
<keyword evidence="6" id="KW-1185">Reference proteome</keyword>
<dbReference type="RefSeq" id="WP_088384476.1">
    <property type="nucleotide sequence ID" value="NZ_NIOF01000003.1"/>
</dbReference>
<dbReference type="Gene3D" id="3.40.50.300">
    <property type="entry name" value="P-loop containing nucleotide triphosphate hydrolases"/>
    <property type="match status" value="1"/>
</dbReference>
<dbReference type="PANTHER" id="PTHR30050">
    <property type="entry name" value="CHROMOSOMAL REPLICATION INITIATOR PROTEIN DNAA"/>
    <property type="match status" value="1"/>
</dbReference>
<accession>A0A246JET7</accession>
<dbReference type="PIRSF" id="PIRSF003073">
    <property type="entry name" value="DNAC_TnpB_IstB"/>
    <property type="match status" value="1"/>
</dbReference>
<keyword evidence="3" id="KW-0067">ATP-binding</keyword>
<dbReference type="SMART" id="SM00382">
    <property type="entry name" value="AAA"/>
    <property type="match status" value="1"/>
</dbReference>
<dbReference type="InterPro" id="IPR047661">
    <property type="entry name" value="IstB"/>
</dbReference>
<sequence length="246" mass="27442">MTIMNTAQQLRELRLVGMAEALDQQMSQSAFLGASFEQRLQMLVDAEISYRDTRRYKSILRNARLKVQAVPEDIDYRTGRGIDKATFADLLTCAWIYKQMNLLMTGPTGTGKTWLACALAVQAARKGITVAYRRLGRLLEEMAIAHEDGSITKLRNQVAKVQLLILDDFGLTALTNRGRADLLELLDDRVGTHSTIVLGQMPVKEWHAFINDPALADALLDRLVHSSLKIALKGESMRKLKSEGGQ</sequence>
<proteinExistence type="inferred from homology"/>
<reference evidence="5 6" key="1">
    <citation type="journal article" date="2008" name="Int. J. Syst. Evol. Microbiol.">
        <title>Description of Roseateles aquatilis sp. nov. and Roseateles terrae sp. nov., in the class Betaproteobacteria, and emended description of the genus Roseateles.</title>
        <authorList>
            <person name="Gomila M."/>
            <person name="Bowien B."/>
            <person name="Falsen E."/>
            <person name="Moore E.R."/>
            <person name="Lalucat J."/>
        </authorList>
    </citation>
    <scope>NUCLEOTIDE SEQUENCE [LARGE SCALE GENOMIC DNA]</scope>
    <source>
        <strain evidence="5 6">CCUG 48205</strain>
    </source>
</reference>
<organism evidence="5 6">
    <name type="scientific">Roseateles aquatilis</name>
    <dbReference type="NCBI Taxonomy" id="431061"/>
    <lineage>
        <taxon>Bacteria</taxon>
        <taxon>Pseudomonadati</taxon>
        <taxon>Pseudomonadota</taxon>
        <taxon>Betaproteobacteria</taxon>
        <taxon>Burkholderiales</taxon>
        <taxon>Sphaerotilaceae</taxon>
        <taxon>Roseateles</taxon>
    </lineage>
</organism>
<dbReference type="PANTHER" id="PTHR30050:SF4">
    <property type="entry name" value="ATP-BINDING PROTEIN RV3427C IN INSERTION SEQUENCE-RELATED"/>
    <property type="match status" value="1"/>
</dbReference>
<evidence type="ECO:0000256" key="3">
    <source>
        <dbReference type="ARBA" id="ARBA00022840"/>
    </source>
</evidence>
<protein>
    <submittedName>
        <fullName evidence="5">AAA family ATPase</fullName>
    </submittedName>
</protein>
<dbReference type="InterPro" id="IPR027417">
    <property type="entry name" value="P-loop_NTPase"/>
</dbReference>
<dbReference type="InterPro" id="IPR002611">
    <property type="entry name" value="IstB_ATP-bd"/>
</dbReference>